<dbReference type="AlphaFoldDB" id="A0A2M7REI5"/>
<dbReference type="Proteomes" id="UP000228689">
    <property type="component" value="Unassembled WGS sequence"/>
</dbReference>
<evidence type="ECO:0000313" key="2">
    <source>
        <dbReference type="Proteomes" id="UP000228689"/>
    </source>
</evidence>
<dbReference type="EMBL" id="PFMC01000057">
    <property type="protein sequence ID" value="PIY94756.1"/>
    <property type="molecule type" value="Genomic_DNA"/>
</dbReference>
<comment type="caution">
    <text evidence="1">The sequence shown here is derived from an EMBL/GenBank/DDBJ whole genome shotgun (WGS) entry which is preliminary data.</text>
</comment>
<accession>A0A2M7REI5</accession>
<reference evidence="2" key="1">
    <citation type="submission" date="2017-09" db="EMBL/GenBank/DDBJ databases">
        <title>Depth-based differentiation of microbial function through sediment-hosted aquifers and enrichment of novel symbionts in the deep terrestrial subsurface.</title>
        <authorList>
            <person name="Probst A.J."/>
            <person name="Ladd B."/>
            <person name="Jarett J.K."/>
            <person name="Geller-Mcgrath D.E."/>
            <person name="Sieber C.M.K."/>
            <person name="Emerson J.B."/>
            <person name="Anantharaman K."/>
            <person name="Thomas B.C."/>
            <person name="Malmstrom R."/>
            <person name="Stieglmeier M."/>
            <person name="Klingl A."/>
            <person name="Woyke T."/>
            <person name="Ryan C.M."/>
            <person name="Banfield J.F."/>
        </authorList>
    </citation>
    <scope>NUCLEOTIDE SEQUENCE [LARGE SCALE GENOMIC DNA]</scope>
</reference>
<name>A0A2M7REI5_9BACT</name>
<organism evidence="1 2">
    <name type="scientific">Candidatus Komeilibacteria bacterium CG_4_10_14_0_8_um_filter_37_78</name>
    <dbReference type="NCBI Taxonomy" id="1974471"/>
    <lineage>
        <taxon>Bacteria</taxon>
        <taxon>Candidatus Komeiliibacteriota</taxon>
    </lineage>
</organism>
<gene>
    <name evidence="1" type="ORF">COY67_02125</name>
</gene>
<sequence>MRTTQFTFFVILILLTSVLAIIIIGENKYFAKEQSLPGPVEEIISSSSVEEESAVIALANDQTEYQDSVKLIFITWQQQILQQSISREDAAQQIREQLLSLADIPSEMQNVHLQLVLALTKDISGARAEANQIIQSISENEDWLQDSLIKFMQ</sequence>
<protein>
    <submittedName>
        <fullName evidence="1">Uncharacterized protein</fullName>
    </submittedName>
</protein>
<proteinExistence type="predicted"/>
<evidence type="ECO:0000313" key="1">
    <source>
        <dbReference type="EMBL" id="PIY94756.1"/>
    </source>
</evidence>